<organism evidence="1 2">
    <name type="scientific">Geodia barretti</name>
    <name type="common">Barrett's horny sponge</name>
    <dbReference type="NCBI Taxonomy" id="519541"/>
    <lineage>
        <taxon>Eukaryota</taxon>
        <taxon>Metazoa</taxon>
        <taxon>Porifera</taxon>
        <taxon>Demospongiae</taxon>
        <taxon>Heteroscleromorpha</taxon>
        <taxon>Tetractinellida</taxon>
        <taxon>Astrophorina</taxon>
        <taxon>Geodiidae</taxon>
        <taxon>Geodia</taxon>
    </lineage>
</organism>
<accession>A0AA35W135</accession>
<dbReference type="EMBL" id="CASHTH010000506">
    <property type="protein sequence ID" value="CAI8003184.1"/>
    <property type="molecule type" value="Genomic_DNA"/>
</dbReference>
<protein>
    <submittedName>
        <fullName evidence="1">F-box/LRR-repeat protein 4</fullName>
    </submittedName>
</protein>
<keyword evidence="2" id="KW-1185">Reference proteome</keyword>
<dbReference type="InterPro" id="IPR032675">
    <property type="entry name" value="LRR_dom_sf"/>
</dbReference>
<reference evidence="1" key="1">
    <citation type="submission" date="2023-03" db="EMBL/GenBank/DDBJ databases">
        <authorList>
            <person name="Steffen K."/>
            <person name="Cardenas P."/>
        </authorList>
    </citation>
    <scope>NUCLEOTIDE SEQUENCE</scope>
</reference>
<evidence type="ECO:0000313" key="1">
    <source>
        <dbReference type="EMBL" id="CAI8003184.1"/>
    </source>
</evidence>
<evidence type="ECO:0000313" key="2">
    <source>
        <dbReference type="Proteomes" id="UP001174909"/>
    </source>
</evidence>
<dbReference type="Proteomes" id="UP001174909">
    <property type="component" value="Unassembled WGS sequence"/>
</dbReference>
<sequence length="119" mass="13592">MSMCDEHVPVIRNLVSLDLWRCKFASPETIVTIAKSCKDLEEIDIGWCHNVLRVQFDHRFLFGNCKKLKKVFLTSGRIIDDTYLNSIATFCSDIELLDILGSNQVTNTGILRYSVLYSS</sequence>
<gene>
    <name evidence="1" type="ORF">GBAR_LOCUS3575</name>
</gene>
<name>A0AA35W135_GEOBA</name>
<dbReference type="SUPFAM" id="SSF52047">
    <property type="entry name" value="RNI-like"/>
    <property type="match status" value="1"/>
</dbReference>
<dbReference type="Gene3D" id="3.80.10.10">
    <property type="entry name" value="Ribonuclease Inhibitor"/>
    <property type="match status" value="1"/>
</dbReference>
<proteinExistence type="predicted"/>
<dbReference type="AlphaFoldDB" id="A0AA35W135"/>
<comment type="caution">
    <text evidence="1">The sequence shown here is derived from an EMBL/GenBank/DDBJ whole genome shotgun (WGS) entry which is preliminary data.</text>
</comment>